<evidence type="ECO:0000256" key="1">
    <source>
        <dbReference type="SAM" id="Phobius"/>
    </source>
</evidence>
<reference evidence="4 5" key="1">
    <citation type="journal article" date="2017" name="PLoS Biol.">
        <title>The sea cucumber genome provides insights into morphological evolution and visceral regeneration.</title>
        <authorList>
            <person name="Zhang X."/>
            <person name="Sun L."/>
            <person name="Yuan J."/>
            <person name="Sun Y."/>
            <person name="Gao Y."/>
            <person name="Zhang L."/>
            <person name="Li S."/>
            <person name="Dai H."/>
            <person name="Hamel J.F."/>
            <person name="Liu C."/>
            <person name="Yu Y."/>
            <person name="Liu S."/>
            <person name="Lin W."/>
            <person name="Guo K."/>
            <person name="Jin S."/>
            <person name="Xu P."/>
            <person name="Storey K.B."/>
            <person name="Huan P."/>
            <person name="Zhang T."/>
            <person name="Zhou Y."/>
            <person name="Zhang J."/>
            <person name="Lin C."/>
            <person name="Li X."/>
            <person name="Xing L."/>
            <person name="Huo D."/>
            <person name="Sun M."/>
            <person name="Wang L."/>
            <person name="Mercier A."/>
            <person name="Li F."/>
            <person name="Yang H."/>
            <person name="Xiang J."/>
        </authorList>
    </citation>
    <scope>NUCLEOTIDE SEQUENCE [LARGE SCALE GENOMIC DNA]</scope>
    <source>
        <strain evidence="4">Shaxun</strain>
        <tissue evidence="4">Muscle</tissue>
    </source>
</reference>
<comment type="caution">
    <text evidence="4">The sequence shown here is derived from an EMBL/GenBank/DDBJ whole genome shotgun (WGS) entry which is preliminary data.</text>
</comment>
<dbReference type="STRING" id="307972.A0A2G8L6P0"/>
<dbReference type="InterPro" id="IPR007110">
    <property type="entry name" value="Ig-like_dom"/>
</dbReference>
<sequence>MKPILLYKDGVKTGDGFDSGEFDIYPNGSLVIRYVTTNYESVYTVSKVISRLDLPVSYDKHVQTTVTPATTIPAVDQCSYVFDDICVKRTVRHIEVTCSIKESRPAVYLSWAKRTHERDYILPSNYMNFTKSNVPYTSRTTTKFLFEDSIFLTLLVCHASSVPLNLMKQENIILIERQTDYTSIFTPDKSYVKIQSRMNLSCYDRTLNLLMWKRSRGREADVETMFVSIFFQQSYLTQLTYKECQLEVDGSISLQNTLLEHERLYACLHDNGVSGGIKLHNVSVIVDPIPAFPVVDGCNHQQYCVLEKEPRDQLTCSVLGIRPEVSLEWRAFRQETPIVFTQHVLKVTKEGDGYDVSLTVNFDITLTAQDKITVECHVVGDNSELFGLSTKVDLLFNNVLLRDRDSNILAIAIIVGALITLIVIISVVLVSRCRKRRASRRKPVGIVINEVEETIPMMKSDTCYSEKAERFIKQLKAKYEIFYDSVQPIPYIKDRMYCVDKEFVEGGIEIMTGISDGEAQWDKLSSYQELVTEYCLKTKRHILEGEPGYGKSTLTLQLLYDWCKSLFKYPFRGVDVIIYLRLRQLSGVKSILSAIKRFILPMDSDISERDTKEILNQMKSVLALLDGFDEYPDQESTETDIYHIMKKNLFQEFNVILTTRPSCVPQGIAPQSDRGRLTGFAEEARK</sequence>
<dbReference type="AlphaFoldDB" id="A0A2G8L6P0"/>
<dbReference type="EMBL" id="MRZV01000195">
    <property type="protein sequence ID" value="PIK55939.1"/>
    <property type="molecule type" value="Genomic_DNA"/>
</dbReference>
<feature type="non-terminal residue" evidence="4">
    <location>
        <position position="686"/>
    </location>
</feature>
<evidence type="ECO:0008006" key="6">
    <source>
        <dbReference type="Google" id="ProtNLM"/>
    </source>
</evidence>
<dbReference type="PANTHER" id="PTHR46312">
    <property type="entry name" value="NACHT DOMAIN-CONTAINING PROTEIN"/>
    <property type="match status" value="1"/>
</dbReference>
<keyword evidence="5" id="KW-1185">Reference proteome</keyword>
<keyword evidence="1" id="KW-0812">Transmembrane</keyword>
<evidence type="ECO:0000259" key="2">
    <source>
        <dbReference type="PROSITE" id="PS50835"/>
    </source>
</evidence>
<organism evidence="4 5">
    <name type="scientific">Stichopus japonicus</name>
    <name type="common">Sea cucumber</name>
    <dbReference type="NCBI Taxonomy" id="307972"/>
    <lineage>
        <taxon>Eukaryota</taxon>
        <taxon>Metazoa</taxon>
        <taxon>Echinodermata</taxon>
        <taxon>Eleutherozoa</taxon>
        <taxon>Echinozoa</taxon>
        <taxon>Holothuroidea</taxon>
        <taxon>Aspidochirotacea</taxon>
        <taxon>Aspidochirotida</taxon>
        <taxon>Stichopodidae</taxon>
        <taxon>Apostichopus</taxon>
    </lineage>
</organism>
<dbReference type="Pfam" id="PF05729">
    <property type="entry name" value="NACHT"/>
    <property type="match status" value="1"/>
</dbReference>
<dbReference type="SUPFAM" id="SSF52540">
    <property type="entry name" value="P-loop containing nucleoside triphosphate hydrolases"/>
    <property type="match status" value="1"/>
</dbReference>
<evidence type="ECO:0000313" key="4">
    <source>
        <dbReference type="EMBL" id="PIK55939.1"/>
    </source>
</evidence>
<evidence type="ECO:0000313" key="5">
    <source>
        <dbReference type="Proteomes" id="UP000230750"/>
    </source>
</evidence>
<dbReference type="InterPro" id="IPR007111">
    <property type="entry name" value="NACHT_NTPase"/>
</dbReference>
<accession>A0A2G8L6P0</accession>
<dbReference type="InterPro" id="IPR027417">
    <property type="entry name" value="P-loop_NTPase"/>
</dbReference>
<dbReference type="PROSITE" id="PS50835">
    <property type="entry name" value="IG_LIKE"/>
    <property type="match status" value="1"/>
</dbReference>
<gene>
    <name evidence="4" type="ORF">BSL78_07167</name>
</gene>
<protein>
    <recommendedName>
        <fullName evidence="6">NLR family CARD domain-containing protein 4</fullName>
    </recommendedName>
</protein>
<keyword evidence="1" id="KW-1133">Transmembrane helix</keyword>
<dbReference type="PROSITE" id="PS50837">
    <property type="entry name" value="NACHT"/>
    <property type="match status" value="1"/>
</dbReference>
<feature type="domain" description="NACHT" evidence="3">
    <location>
        <begin position="539"/>
        <end position="662"/>
    </location>
</feature>
<evidence type="ECO:0000259" key="3">
    <source>
        <dbReference type="PROSITE" id="PS50837"/>
    </source>
</evidence>
<dbReference type="Proteomes" id="UP000230750">
    <property type="component" value="Unassembled WGS sequence"/>
</dbReference>
<feature type="transmembrane region" description="Helical" evidence="1">
    <location>
        <begin position="408"/>
        <end position="431"/>
    </location>
</feature>
<dbReference type="PANTHER" id="PTHR46312:SF2">
    <property type="entry name" value="NUCLEOTIDE-BINDING OLIGOMERIZATION DOMAIN-CONTAINING PROTEIN 2-LIKE"/>
    <property type="match status" value="1"/>
</dbReference>
<proteinExistence type="predicted"/>
<keyword evidence="1" id="KW-0472">Membrane</keyword>
<dbReference type="Gene3D" id="3.40.50.300">
    <property type="entry name" value="P-loop containing nucleotide triphosphate hydrolases"/>
    <property type="match status" value="1"/>
</dbReference>
<feature type="domain" description="Ig-like" evidence="2">
    <location>
        <begin position="290"/>
        <end position="393"/>
    </location>
</feature>
<name>A0A2G8L6P0_STIJA</name>